<protein>
    <submittedName>
        <fullName evidence="2">Uncharacterized protein</fullName>
    </submittedName>
</protein>
<dbReference type="EMBL" id="ML996575">
    <property type="protein sequence ID" value="KAF2756693.1"/>
    <property type="molecule type" value="Genomic_DNA"/>
</dbReference>
<reference evidence="2" key="1">
    <citation type="journal article" date="2020" name="Stud. Mycol.">
        <title>101 Dothideomycetes genomes: a test case for predicting lifestyles and emergence of pathogens.</title>
        <authorList>
            <person name="Haridas S."/>
            <person name="Albert R."/>
            <person name="Binder M."/>
            <person name="Bloem J."/>
            <person name="Labutti K."/>
            <person name="Salamov A."/>
            <person name="Andreopoulos B."/>
            <person name="Baker S."/>
            <person name="Barry K."/>
            <person name="Bills G."/>
            <person name="Bluhm B."/>
            <person name="Cannon C."/>
            <person name="Castanera R."/>
            <person name="Culley D."/>
            <person name="Daum C."/>
            <person name="Ezra D."/>
            <person name="Gonzalez J."/>
            <person name="Henrissat B."/>
            <person name="Kuo A."/>
            <person name="Liang C."/>
            <person name="Lipzen A."/>
            <person name="Lutzoni F."/>
            <person name="Magnuson J."/>
            <person name="Mondo S."/>
            <person name="Nolan M."/>
            <person name="Ohm R."/>
            <person name="Pangilinan J."/>
            <person name="Park H.-J."/>
            <person name="Ramirez L."/>
            <person name="Alfaro M."/>
            <person name="Sun H."/>
            <person name="Tritt A."/>
            <person name="Yoshinaga Y."/>
            <person name="Zwiers L.-H."/>
            <person name="Turgeon B."/>
            <person name="Goodwin S."/>
            <person name="Spatafora J."/>
            <person name="Crous P."/>
            <person name="Grigoriev I."/>
        </authorList>
    </citation>
    <scope>NUCLEOTIDE SEQUENCE</scope>
    <source>
        <strain evidence="2">CBS 121739</strain>
    </source>
</reference>
<evidence type="ECO:0000256" key="1">
    <source>
        <dbReference type="SAM" id="Phobius"/>
    </source>
</evidence>
<keyword evidence="1" id="KW-0472">Membrane</keyword>
<dbReference type="RefSeq" id="XP_033599144.1">
    <property type="nucleotide sequence ID" value="XM_033749934.1"/>
</dbReference>
<accession>A0A6A6W2A1</accession>
<keyword evidence="1" id="KW-1133">Transmembrane helix</keyword>
<dbReference type="OrthoDB" id="5342924at2759"/>
<evidence type="ECO:0000313" key="3">
    <source>
        <dbReference type="Proteomes" id="UP000799437"/>
    </source>
</evidence>
<feature type="transmembrane region" description="Helical" evidence="1">
    <location>
        <begin position="298"/>
        <end position="320"/>
    </location>
</feature>
<gene>
    <name evidence="2" type="ORF">EJ05DRAFT_73046</name>
</gene>
<dbReference type="Proteomes" id="UP000799437">
    <property type="component" value="Unassembled WGS sequence"/>
</dbReference>
<keyword evidence="3" id="KW-1185">Reference proteome</keyword>
<proteinExistence type="predicted"/>
<evidence type="ECO:0000313" key="2">
    <source>
        <dbReference type="EMBL" id="KAF2756693.1"/>
    </source>
</evidence>
<name>A0A6A6W2A1_9PEZI</name>
<dbReference type="AlphaFoldDB" id="A0A6A6W2A1"/>
<dbReference type="GeneID" id="54490988"/>
<keyword evidence="1" id="KW-0812">Transmembrane</keyword>
<organism evidence="2 3">
    <name type="scientific">Pseudovirgaria hyperparasitica</name>
    <dbReference type="NCBI Taxonomy" id="470096"/>
    <lineage>
        <taxon>Eukaryota</taxon>
        <taxon>Fungi</taxon>
        <taxon>Dikarya</taxon>
        <taxon>Ascomycota</taxon>
        <taxon>Pezizomycotina</taxon>
        <taxon>Dothideomycetes</taxon>
        <taxon>Dothideomycetes incertae sedis</taxon>
        <taxon>Acrospermales</taxon>
        <taxon>Acrospermaceae</taxon>
        <taxon>Pseudovirgaria</taxon>
    </lineage>
</organism>
<sequence length="409" mass="44600">MGDYPKVVHNDTKSVEFPVLPLDANWRTKTTVASLADGPIKAIDLKSIPTKGPIEFLQAQATWITLPDDFGATAGLVFTSHNASTTIVRGCSIDARWTPGQYIQGRQANLFAWQPFLGPLAAPDSDATIQLPAQLDLFGPELKDLHSPTLKADQTWLDALAPPSAASQGNDSYTMSTFDTLLNVTVLNNPSFGTESEASINADFPRILLEFITDLYFVDAISRIGLNLQYSHDPATGNPLSSIIDPTLRLPIAGDPPDRILFGGPTFARPPAGFNYTVLHHNWYRYGQAWMLHDYPQYVSAAVLLFTLLLAVLHAGFMLWRAESSDAWDSIAELITLAYNSGRGDNDEGISNAGAGITNLSTLNKVAQVREVSMQRGEGSDGQRKVELVITDRGVHDYGHRIALDQGYS</sequence>